<keyword evidence="3" id="KW-0413">Isomerase</keyword>
<name>A0A7S0E9S2_9EUKA</name>
<dbReference type="EC" id="5.2.1.8" evidence="1"/>
<dbReference type="AlphaFoldDB" id="A0A7S0E9S2"/>
<dbReference type="PROSITE" id="PS50072">
    <property type="entry name" value="CSA_PPIASE_2"/>
    <property type="match status" value="1"/>
</dbReference>
<evidence type="ECO:0000256" key="2">
    <source>
        <dbReference type="ARBA" id="ARBA00023110"/>
    </source>
</evidence>
<gene>
    <name evidence="6" type="ORF">PANT1444_LOCUS5860</name>
</gene>
<proteinExistence type="predicted"/>
<dbReference type="SUPFAM" id="SSF50891">
    <property type="entry name" value="Cyclophilin-like"/>
    <property type="match status" value="1"/>
</dbReference>
<dbReference type="InterPro" id="IPR044665">
    <property type="entry name" value="E_coli_cyclophilin_A-like"/>
</dbReference>
<feature type="chain" id="PRO_5031409972" description="peptidylprolyl isomerase" evidence="4">
    <location>
        <begin position="21"/>
        <end position="243"/>
    </location>
</feature>
<protein>
    <recommendedName>
        <fullName evidence="1">peptidylprolyl isomerase</fullName>
        <ecNumber evidence="1">5.2.1.8</ecNumber>
    </recommendedName>
</protein>
<dbReference type="Gene3D" id="2.40.100.10">
    <property type="entry name" value="Cyclophilin-like"/>
    <property type="match status" value="1"/>
</dbReference>
<dbReference type="PANTHER" id="PTHR43246">
    <property type="entry name" value="PEPTIDYL-PROLYL CIS-TRANS ISOMERASE CYP38, CHLOROPLASTIC"/>
    <property type="match status" value="1"/>
</dbReference>
<sequence>MALFLSSLCLVALRTPPLTSRRQAAISGAAAAATAALVGGGRIGGAAAAEPPYCVAMTVLLDPQKGSRGELVIEVMPEWAPLAAARFKELVELGFYKRSRFHRVLQGFLPGDLSIAQFGISTSRELNTEWLCKTCKPLPDEARRQSNAKGTLSFAQASQKNTRQTQIFINLADNGGVPSFLDGPFPLGQEFTPFARVVGGMELLPKLHGEASVDQGKAAYYVEEYLDQVFPKLSVIEDVKLIL</sequence>
<evidence type="ECO:0000256" key="4">
    <source>
        <dbReference type="SAM" id="SignalP"/>
    </source>
</evidence>
<evidence type="ECO:0000259" key="5">
    <source>
        <dbReference type="PROSITE" id="PS50072"/>
    </source>
</evidence>
<feature type="signal peptide" evidence="4">
    <location>
        <begin position="1"/>
        <end position="20"/>
    </location>
</feature>
<evidence type="ECO:0000256" key="3">
    <source>
        <dbReference type="ARBA" id="ARBA00023235"/>
    </source>
</evidence>
<dbReference type="GO" id="GO:0003755">
    <property type="term" value="F:peptidyl-prolyl cis-trans isomerase activity"/>
    <property type="evidence" value="ECO:0007669"/>
    <property type="project" value="UniProtKB-KW"/>
</dbReference>
<keyword evidence="2" id="KW-0697">Rotamase</keyword>
<evidence type="ECO:0000313" key="6">
    <source>
        <dbReference type="EMBL" id="CAD8478846.1"/>
    </source>
</evidence>
<dbReference type="InterPro" id="IPR029000">
    <property type="entry name" value="Cyclophilin-like_dom_sf"/>
</dbReference>
<feature type="domain" description="PPIase cyclophilin-type" evidence="5">
    <location>
        <begin position="69"/>
        <end position="207"/>
    </location>
</feature>
<organism evidence="6">
    <name type="scientific">Phaeocystis antarctica</name>
    <dbReference type="NCBI Taxonomy" id="33657"/>
    <lineage>
        <taxon>Eukaryota</taxon>
        <taxon>Haptista</taxon>
        <taxon>Haptophyta</taxon>
        <taxon>Prymnesiophyceae</taxon>
        <taxon>Phaeocystales</taxon>
        <taxon>Phaeocystaceae</taxon>
        <taxon>Phaeocystis</taxon>
    </lineage>
</organism>
<keyword evidence="4" id="KW-0732">Signal</keyword>
<reference evidence="6" key="1">
    <citation type="submission" date="2021-01" db="EMBL/GenBank/DDBJ databases">
        <authorList>
            <person name="Corre E."/>
            <person name="Pelletier E."/>
            <person name="Niang G."/>
            <person name="Scheremetjew M."/>
            <person name="Finn R."/>
            <person name="Kale V."/>
            <person name="Holt S."/>
            <person name="Cochrane G."/>
            <person name="Meng A."/>
            <person name="Brown T."/>
            <person name="Cohen L."/>
        </authorList>
    </citation>
    <scope>NUCLEOTIDE SEQUENCE</scope>
    <source>
        <strain evidence="6">CCMP1374</strain>
    </source>
</reference>
<dbReference type="Pfam" id="PF00160">
    <property type="entry name" value="Pro_isomerase"/>
    <property type="match status" value="1"/>
</dbReference>
<dbReference type="InterPro" id="IPR002130">
    <property type="entry name" value="Cyclophilin-type_PPIase_dom"/>
</dbReference>
<accession>A0A7S0E9S2</accession>
<evidence type="ECO:0000256" key="1">
    <source>
        <dbReference type="ARBA" id="ARBA00013194"/>
    </source>
</evidence>
<dbReference type="EMBL" id="HBEP01010414">
    <property type="protein sequence ID" value="CAD8478846.1"/>
    <property type="molecule type" value="Transcribed_RNA"/>
</dbReference>